<gene>
    <name evidence="1" type="ORF">Pint_24619</name>
</gene>
<protein>
    <submittedName>
        <fullName evidence="1">Uncharacterized protein</fullName>
    </submittedName>
</protein>
<name>A0ACC0YG30_9ROSI</name>
<organism evidence="1 2">
    <name type="scientific">Pistacia integerrima</name>
    <dbReference type="NCBI Taxonomy" id="434235"/>
    <lineage>
        <taxon>Eukaryota</taxon>
        <taxon>Viridiplantae</taxon>
        <taxon>Streptophyta</taxon>
        <taxon>Embryophyta</taxon>
        <taxon>Tracheophyta</taxon>
        <taxon>Spermatophyta</taxon>
        <taxon>Magnoliopsida</taxon>
        <taxon>eudicotyledons</taxon>
        <taxon>Gunneridae</taxon>
        <taxon>Pentapetalae</taxon>
        <taxon>rosids</taxon>
        <taxon>malvids</taxon>
        <taxon>Sapindales</taxon>
        <taxon>Anacardiaceae</taxon>
        <taxon>Pistacia</taxon>
    </lineage>
</organism>
<reference evidence="2" key="1">
    <citation type="journal article" date="2023" name="G3 (Bethesda)">
        <title>Genome assembly and association tests identify interacting loci associated with vigor, precocity, and sex in interspecific pistachio rootstocks.</title>
        <authorList>
            <person name="Palmer W."/>
            <person name="Jacygrad E."/>
            <person name="Sagayaradj S."/>
            <person name="Cavanaugh K."/>
            <person name="Han R."/>
            <person name="Bertier L."/>
            <person name="Beede B."/>
            <person name="Kafkas S."/>
            <person name="Golino D."/>
            <person name="Preece J."/>
            <person name="Michelmore R."/>
        </authorList>
    </citation>
    <scope>NUCLEOTIDE SEQUENCE [LARGE SCALE GENOMIC DNA]</scope>
</reference>
<dbReference type="Proteomes" id="UP001163603">
    <property type="component" value="Chromosome 7"/>
</dbReference>
<keyword evidence="2" id="KW-1185">Reference proteome</keyword>
<sequence length="42" mass="4742">MEKTCFELRWCYACVSTASLVFQASVSKAVIPEAEITRESRT</sequence>
<dbReference type="EMBL" id="CM047742">
    <property type="protein sequence ID" value="KAJ0034914.1"/>
    <property type="molecule type" value="Genomic_DNA"/>
</dbReference>
<comment type="caution">
    <text evidence="1">The sequence shown here is derived from an EMBL/GenBank/DDBJ whole genome shotgun (WGS) entry which is preliminary data.</text>
</comment>
<accession>A0ACC0YG30</accession>
<proteinExistence type="predicted"/>
<evidence type="ECO:0000313" key="1">
    <source>
        <dbReference type="EMBL" id="KAJ0034914.1"/>
    </source>
</evidence>
<evidence type="ECO:0000313" key="2">
    <source>
        <dbReference type="Proteomes" id="UP001163603"/>
    </source>
</evidence>